<accession>W9UVL0</accession>
<keyword evidence="1" id="KW-1133">Transmembrane helix</keyword>
<reference evidence="2 3" key="2">
    <citation type="journal article" date="2015" name="Syst. Appl. Microbiol.">
        <title>Nitrincola nitratireducens sp. nov. isolated from a haloalkaline crater lake.</title>
        <authorList>
            <person name="Singh A."/>
            <person name="Vaidya B."/>
            <person name="Tanuku N.R."/>
            <person name="Pinnaka A.K."/>
        </authorList>
    </citation>
    <scope>NUCLEOTIDE SEQUENCE [LARGE SCALE GENOMIC DNA]</scope>
    <source>
        <strain evidence="2 3">AK23</strain>
    </source>
</reference>
<name>W9UVL0_9GAMM</name>
<comment type="caution">
    <text evidence="2">The sequence shown here is derived from an EMBL/GenBank/DDBJ whole genome shotgun (WGS) entry which is preliminary data.</text>
</comment>
<sequence length="86" mass="9606">MLLMLSTAFITLFMTAQIGPTLLNHFGFIHLFSFVVLYSVPAAFFAARKKDYTTHQYNMIGVYVGGILIAGGFAFAPGRLLHTWLF</sequence>
<evidence type="ECO:0000256" key="1">
    <source>
        <dbReference type="SAM" id="Phobius"/>
    </source>
</evidence>
<evidence type="ECO:0008006" key="4">
    <source>
        <dbReference type="Google" id="ProtNLM"/>
    </source>
</evidence>
<feature type="transmembrane region" description="Helical" evidence="1">
    <location>
        <begin position="28"/>
        <end position="47"/>
    </location>
</feature>
<evidence type="ECO:0000313" key="3">
    <source>
        <dbReference type="Proteomes" id="UP000019464"/>
    </source>
</evidence>
<keyword evidence="3" id="KW-1185">Reference proteome</keyword>
<organism evidence="2 3">
    <name type="scientific">Nitrincola nitratireducens</name>
    <dbReference type="NCBI Taxonomy" id="1229521"/>
    <lineage>
        <taxon>Bacteria</taxon>
        <taxon>Pseudomonadati</taxon>
        <taxon>Pseudomonadota</taxon>
        <taxon>Gammaproteobacteria</taxon>
        <taxon>Oceanospirillales</taxon>
        <taxon>Oceanospirillaceae</taxon>
        <taxon>Nitrincola</taxon>
    </lineage>
</organism>
<dbReference type="Proteomes" id="UP000019464">
    <property type="component" value="Unassembled WGS sequence"/>
</dbReference>
<keyword evidence="1" id="KW-0812">Transmembrane</keyword>
<reference evidence="3" key="1">
    <citation type="submission" date="2012-11" db="EMBL/GenBank/DDBJ databases">
        <authorList>
            <person name="Singh A."/>
            <person name="Pinnaka A.K."/>
            <person name="Vaidya B."/>
        </authorList>
    </citation>
    <scope>NUCLEOTIDE SEQUENCE [LARGE SCALE GENOMIC DNA]</scope>
    <source>
        <strain evidence="3">AK23</strain>
    </source>
</reference>
<keyword evidence="1" id="KW-0472">Membrane</keyword>
<evidence type="ECO:0000313" key="2">
    <source>
        <dbReference type="EMBL" id="EXJ11268.1"/>
    </source>
</evidence>
<gene>
    <name evidence="2" type="ORF">D791_01723</name>
</gene>
<protein>
    <recommendedName>
        <fullName evidence="4">DUF2306 domain-containing protein</fullName>
    </recommendedName>
</protein>
<feature type="transmembrane region" description="Helical" evidence="1">
    <location>
        <begin position="59"/>
        <end position="76"/>
    </location>
</feature>
<proteinExistence type="predicted"/>
<dbReference type="EMBL" id="AONB01000007">
    <property type="protein sequence ID" value="EXJ11268.1"/>
    <property type="molecule type" value="Genomic_DNA"/>
</dbReference>
<dbReference type="AlphaFoldDB" id="W9UVL0"/>
<dbReference type="STRING" id="1229521.D791_01723"/>